<dbReference type="InterPro" id="IPR047768">
    <property type="entry name" value="Tn5p-like"/>
</dbReference>
<dbReference type="GO" id="GO:0006313">
    <property type="term" value="P:DNA transposition"/>
    <property type="evidence" value="ECO:0007669"/>
    <property type="project" value="InterPro"/>
</dbReference>
<dbReference type="Gene3D" id="1.10.740.10">
    <property type="entry name" value="Transferase Inhibitor Protein From Tn5, Chain"/>
    <property type="match status" value="1"/>
</dbReference>
<dbReference type="EMBL" id="CP045227">
    <property type="protein sequence ID" value="QFS49682.1"/>
    <property type="molecule type" value="Genomic_DNA"/>
</dbReference>
<dbReference type="InterPro" id="IPR054836">
    <property type="entry name" value="Tn5_transposase"/>
</dbReference>
<dbReference type="Gene3D" id="3.90.350.10">
    <property type="entry name" value="Transposase Inhibitor Protein From Tn5, Chain A, domain 1"/>
    <property type="match status" value="1"/>
</dbReference>
<dbReference type="InterPro" id="IPR012337">
    <property type="entry name" value="RNaseH-like_sf"/>
</dbReference>
<protein>
    <submittedName>
        <fullName evidence="3">IS4 family transposase</fullName>
    </submittedName>
</protein>
<dbReference type="PANTHER" id="PTHR37319:SF1">
    <property type="entry name" value="TRANSPOSASE TN5 DIMERISATION DOMAIN-CONTAINING PROTEIN"/>
    <property type="match status" value="1"/>
</dbReference>
<evidence type="ECO:0000259" key="2">
    <source>
        <dbReference type="Pfam" id="PF01609"/>
    </source>
</evidence>
<evidence type="ECO:0000313" key="4">
    <source>
        <dbReference type="Proteomes" id="UP000326678"/>
    </source>
</evidence>
<dbReference type="GO" id="GO:0003677">
    <property type="term" value="F:DNA binding"/>
    <property type="evidence" value="ECO:0007669"/>
    <property type="project" value="InterPro"/>
</dbReference>
<dbReference type="InterPro" id="IPR002559">
    <property type="entry name" value="Transposase_11"/>
</dbReference>
<dbReference type="PANTHER" id="PTHR37319">
    <property type="entry name" value="TRANSPOSASE"/>
    <property type="match status" value="1"/>
</dbReference>
<feature type="compositionally biased region" description="Basic and acidic residues" evidence="1">
    <location>
        <begin position="82"/>
        <end position="95"/>
    </location>
</feature>
<gene>
    <name evidence="3" type="ORF">GXM_07176</name>
</gene>
<sequence length="402" mass="46283">MEFSKIIEPHCQMTAETVAECEVVLCVGDTTFLDYDNIVAKKEGYGPIGKGGNGLILHSALAIDPEIGQSLGMLWQKVWHREPKQKPPKDETPEQKKKRQAQARYEARKRPFEEKESYRWVEALTTIESSVSKSTRVIHVFDREGDIAEVFDKVRELQHTGVVVRAAQNRSLDPNSERLWFKLEAQPISLRQEIQLPETSKRSPRKAKLEVRFCQVNLRTPYRFDNRDPLEVYAVYAIEIDCPEGETPVEWMLLTTEAVTDASMATTIVRWYSYRWRVEEYHKILKSGCQVERYRLAADGMKALLGFLSIIAVELLHLTYLHRTQPDTNATELLNPLEIKVLKAKSPKLPKVLTVAWAVEAIARLGGYLEHRHKTPIGIQVLWRGWLKLHDLCEGWQLARET</sequence>
<dbReference type="AlphaFoldDB" id="A0A5P8WAR4"/>
<reference evidence="3 4" key="1">
    <citation type="submission" date="2019-10" db="EMBL/GenBank/DDBJ databases">
        <title>Genomic and transcriptomic insights into the perfect genentic adaptation of a filamentous nitrogen-fixing cyanobacterium to rice fields.</title>
        <authorList>
            <person name="Chen Z."/>
        </authorList>
    </citation>
    <scope>NUCLEOTIDE SEQUENCE [LARGE SCALE GENOMIC DNA]</scope>
    <source>
        <strain evidence="3">CCNUC1</strain>
    </source>
</reference>
<evidence type="ECO:0000313" key="3">
    <source>
        <dbReference type="EMBL" id="QFS49682.1"/>
    </source>
</evidence>
<accession>A0A5P8WAR4</accession>
<dbReference type="Proteomes" id="UP000326678">
    <property type="component" value="Chromosome Gxm2"/>
</dbReference>
<organism evidence="3 4">
    <name type="scientific">Nostoc sphaeroides CCNUC1</name>
    <dbReference type="NCBI Taxonomy" id="2653204"/>
    <lineage>
        <taxon>Bacteria</taxon>
        <taxon>Bacillati</taxon>
        <taxon>Cyanobacteriota</taxon>
        <taxon>Cyanophyceae</taxon>
        <taxon>Nostocales</taxon>
        <taxon>Nostocaceae</taxon>
        <taxon>Nostoc</taxon>
    </lineage>
</organism>
<evidence type="ECO:0000256" key="1">
    <source>
        <dbReference type="SAM" id="MobiDB-lite"/>
    </source>
</evidence>
<name>A0A5P8WAR4_9NOSO</name>
<dbReference type="GO" id="GO:0004803">
    <property type="term" value="F:transposase activity"/>
    <property type="evidence" value="ECO:0007669"/>
    <property type="project" value="InterPro"/>
</dbReference>
<feature type="region of interest" description="Disordered" evidence="1">
    <location>
        <begin position="82"/>
        <end position="110"/>
    </location>
</feature>
<feature type="domain" description="Transposase IS4-like" evidence="2">
    <location>
        <begin position="189"/>
        <end position="296"/>
    </location>
</feature>
<dbReference type="SUPFAM" id="SSF53098">
    <property type="entry name" value="Ribonuclease H-like"/>
    <property type="match status" value="1"/>
</dbReference>
<keyword evidence="4" id="KW-1185">Reference proteome</keyword>
<proteinExistence type="predicted"/>
<dbReference type="Pfam" id="PF01609">
    <property type="entry name" value="DDE_Tnp_1"/>
    <property type="match status" value="1"/>
</dbReference>
<dbReference type="InterPro" id="IPR014737">
    <property type="entry name" value="Transposase_Tn5-like_C"/>
</dbReference>
<dbReference type="KEGG" id="nsh:GXM_07176"/>
<dbReference type="NCBIfam" id="NF033590">
    <property type="entry name" value="transpos_IS4_3"/>
    <property type="match status" value="1"/>
</dbReference>